<accession>A0A7V3ZIA2</accession>
<evidence type="ECO:0000313" key="8">
    <source>
        <dbReference type="EMBL" id="HGK23489.1"/>
    </source>
</evidence>
<sequence>MDFKKFDTPEYEHKRRKLVEILKDEGIKSQKVLNAILKVPRHMFVPQEYLSLSYENEALPIGYGQTISQPYIVALMTEALNLQGNEKVLEIGTGSGYQTAILAELALEIYTVERIKELLEEAKKRLRVLGYNNVYFKLGDGTLGWEEFAPYDRIIVTAASYDIPEPLKEQLKDGGIMVIPIGGRDFQYLYRITKKGDNFYRENLGGVRFVPLKGEYGWKD</sequence>
<dbReference type="HAMAP" id="MF_00090">
    <property type="entry name" value="PIMT"/>
    <property type="match status" value="1"/>
</dbReference>
<protein>
    <recommendedName>
        <fullName evidence="7">Protein-L-isoaspartate O-methyltransferase</fullName>
        <ecNumber evidence="7">2.1.1.77</ecNumber>
    </recommendedName>
    <alternativeName>
        <fullName evidence="7">L-isoaspartyl protein carboxyl methyltransferase</fullName>
    </alternativeName>
    <alternativeName>
        <fullName evidence="7">Protein L-isoaspartyl methyltransferase</fullName>
    </alternativeName>
    <alternativeName>
        <fullName evidence="7">Protein-beta-aspartate methyltransferase</fullName>
        <shortName evidence="7">PIMT</shortName>
    </alternativeName>
</protein>
<keyword evidence="4 7" id="KW-0489">Methyltransferase</keyword>
<comment type="function">
    <text evidence="7">Catalyzes the methyl esterification of L-isoaspartyl residues in peptides and proteins that result from spontaneous decomposition of normal L-aspartyl and L-asparaginyl residues. It plays a role in the repair and/or degradation of damaged proteins.</text>
</comment>
<name>A0A7V3ZIA2_DICTH</name>
<gene>
    <name evidence="7" type="primary">pcm</name>
    <name evidence="8" type="ORF">ENU78_03410</name>
</gene>
<keyword evidence="3 7" id="KW-0963">Cytoplasm</keyword>
<evidence type="ECO:0000256" key="2">
    <source>
        <dbReference type="ARBA" id="ARBA00005369"/>
    </source>
</evidence>
<dbReference type="PROSITE" id="PS01279">
    <property type="entry name" value="PCMT"/>
    <property type="match status" value="1"/>
</dbReference>
<dbReference type="Gene3D" id="3.40.50.150">
    <property type="entry name" value="Vaccinia Virus protein VP39"/>
    <property type="match status" value="1"/>
</dbReference>
<dbReference type="FunFam" id="3.40.50.150:FF:000010">
    <property type="entry name" value="Protein-L-isoaspartate O-methyltransferase"/>
    <property type="match status" value="1"/>
</dbReference>
<evidence type="ECO:0000256" key="6">
    <source>
        <dbReference type="ARBA" id="ARBA00022691"/>
    </source>
</evidence>
<dbReference type="SUPFAM" id="SSF53335">
    <property type="entry name" value="S-adenosyl-L-methionine-dependent methyltransferases"/>
    <property type="match status" value="1"/>
</dbReference>
<comment type="catalytic activity">
    <reaction evidence="7">
        <text>[protein]-L-isoaspartate + S-adenosyl-L-methionine = [protein]-L-isoaspartate alpha-methyl ester + S-adenosyl-L-homocysteine</text>
        <dbReference type="Rhea" id="RHEA:12705"/>
        <dbReference type="Rhea" id="RHEA-COMP:12143"/>
        <dbReference type="Rhea" id="RHEA-COMP:12144"/>
        <dbReference type="ChEBI" id="CHEBI:57856"/>
        <dbReference type="ChEBI" id="CHEBI:59789"/>
        <dbReference type="ChEBI" id="CHEBI:90596"/>
        <dbReference type="ChEBI" id="CHEBI:90598"/>
        <dbReference type="EC" id="2.1.1.77"/>
    </reaction>
</comment>
<comment type="caution">
    <text evidence="8">The sequence shown here is derived from an EMBL/GenBank/DDBJ whole genome shotgun (WGS) entry which is preliminary data.</text>
</comment>
<organism evidence="8">
    <name type="scientific">Dictyoglomus thermophilum</name>
    <dbReference type="NCBI Taxonomy" id="14"/>
    <lineage>
        <taxon>Bacteria</taxon>
        <taxon>Pseudomonadati</taxon>
        <taxon>Dictyoglomota</taxon>
        <taxon>Dictyoglomia</taxon>
        <taxon>Dictyoglomales</taxon>
        <taxon>Dictyoglomaceae</taxon>
        <taxon>Dictyoglomus</taxon>
    </lineage>
</organism>
<evidence type="ECO:0000256" key="1">
    <source>
        <dbReference type="ARBA" id="ARBA00004496"/>
    </source>
</evidence>
<comment type="subcellular location">
    <subcellularLocation>
        <location evidence="1 7">Cytoplasm</location>
    </subcellularLocation>
</comment>
<feature type="active site" evidence="7">
    <location>
        <position position="68"/>
    </location>
</feature>
<dbReference type="PANTHER" id="PTHR11579">
    <property type="entry name" value="PROTEIN-L-ISOASPARTATE O-METHYLTRANSFERASE"/>
    <property type="match status" value="1"/>
</dbReference>
<dbReference type="AlphaFoldDB" id="A0A7V3ZIA2"/>
<dbReference type="InterPro" id="IPR000682">
    <property type="entry name" value="PCMT"/>
</dbReference>
<keyword evidence="5 7" id="KW-0808">Transferase</keyword>
<keyword evidence="6 7" id="KW-0949">S-adenosyl-L-methionine</keyword>
<dbReference type="EMBL" id="DTDV01000007">
    <property type="protein sequence ID" value="HGK23489.1"/>
    <property type="molecule type" value="Genomic_DNA"/>
</dbReference>
<dbReference type="PANTHER" id="PTHR11579:SF0">
    <property type="entry name" value="PROTEIN-L-ISOASPARTATE(D-ASPARTATE) O-METHYLTRANSFERASE"/>
    <property type="match status" value="1"/>
</dbReference>
<dbReference type="GO" id="GO:0004719">
    <property type="term" value="F:protein-L-isoaspartate (D-aspartate) O-methyltransferase activity"/>
    <property type="evidence" value="ECO:0007669"/>
    <property type="project" value="UniProtKB-UniRule"/>
</dbReference>
<dbReference type="Pfam" id="PF01135">
    <property type="entry name" value="PCMT"/>
    <property type="match status" value="1"/>
</dbReference>
<dbReference type="GO" id="GO:0032259">
    <property type="term" value="P:methylation"/>
    <property type="evidence" value="ECO:0007669"/>
    <property type="project" value="UniProtKB-KW"/>
</dbReference>
<reference evidence="8" key="1">
    <citation type="journal article" date="2020" name="mSystems">
        <title>Genome- and Community-Level Interaction Insights into Carbon Utilization and Element Cycling Functions of Hydrothermarchaeota in Hydrothermal Sediment.</title>
        <authorList>
            <person name="Zhou Z."/>
            <person name="Liu Y."/>
            <person name="Xu W."/>
            <person name="Pan J."/>
            <person name="Luo Z.H."/>
            <person name="Li M."/>
        </authorList>
    </citation>
    <scope>NUCLEOTIDE SEQUENCE [LARGE SCALE GENOMIC DNA]</scope>
    <source>
        <strain evidence="8">SpSt-70</strain>
    </source>
</reference>
<dbReference type="CDD" id="cd02440">
    <property type="entry name" value="AdoMet_MTases"/>
    <property type="match status" value="1"/>
</dbReference>
<comment type="similarity">
    <text evidence="2 7">Belongs to the methyltransferase superfamily. L-isoaspartyl/D-aspartyl protein methyltransferase family.</text>
</comment>
<dbReference type="EC" id="2.1.1.77" evidence="7"/>
<dbReference type="GO" id="GO:0030091">
    <property type="term" value="P:protein repair"/>
    <property type="evidence" value="ECO:0007669"/>
    <property type="project" value="UniProtKB-UniRule"/>
</dbReference>
<dbReference type="InterPro" id="IPR029063">
    <property type="entry name" value="SAM-dependent_MTases_sf"/>
</dbReference>
<dbReference type="GO" id="GO:0005737">
    <property type="term" value="C:cytoplasm"/>
    <property type="evidence" value="ECO:0007669"/>
    <property type="project" value="UniProtKB-SubCell"/>
</dbReference>
<evidence type="ECO:0000256" key="4">
    <source>
        <dbReference type="ARBA" id="ARBA00022603"/>
    </source>
</evidence>
<evidence type="ECO:0000256" key="7">
    <source>
        <dbReference type="HAMAP-Rule" id="MF_00090"/>
    </source>
</evidence>
<proteinExistence type="inferred from homology"/>
<dbReference type="NCBIfam" id="TIGR00080">
    <property type="entry name" value="pimt"/>
    <property type="match status" value="1"/>
</dbReference>
<evidence type="ECO:0000256" key="3">
    <source>
        <dbReference type="ARBA" id="ARBA00022490"/>
    </source>
</evidence>
<dbReference type="RefSeq" id="WP_149122917.1">
    <property type="nucleotide sequence ID" value="NZ_VTFL01000004.1"/>
</dbReference>
<dbReference type="NCBIfam" id="NF001453">
    <property type="entry name" value="PRK00312.1"/>
    <property type="match status" value="1"/>
</dbReference>
<evidence type="ECO:0000256" key="5">
    <source>
        <dbReference type="ARBA" id="ARBA00022679"/>
    </source>
</evidence>